<name>A0A8H4JEU9_9HYPO</name>
<organism evidence="1 2">
    <name type="scientific">Fusarium acutatum</name>
    <dbReference type="NCBI Taxonomy" id="78861"/>
    <lineage>
        <taxon>Eukaryota</taxon>
        <taxon>Fungi</taxon>
        <taxon>Dikarya</taxon>
        <taxon>Ascomycota</taxon>
        <taxon>Pezizomycotina</taxon>
        <taxon>Sordariomycetes</taxon>
        <taxon>Hypocreomycetidae</taxon>
        <taxon>Hypocreales</taxon>
        <taxon>Nectriaceae</taxon>
        <taxon>Fusarium</taxon>
        <taxon>Fusarium fujikuroi species complex</taxon>
    </lineage>
</organism>
<sequence>MSLSPIQAQWAIDETSRTFLSTVTGVLAAAASDNVQALAIVACEQFGSTLAICDETSHKVETVIVPTPQPATVLFLKAAVGYSPRDSATQLGKSMTGVRFLGLAAALATSFDLFNCARALNVMLRSSASDLTMVPTARQLKDLLASLQPRSYRAGFSESVVGWQIMLQKEAMPRILTDRGHLGESTITGATIKTGAAAAWVAAFIKWCLGLPPSIYMEGNQQLLRQPGSVVTLVIPKTLEGLRKGLEITVHDSLDHLGQLIAPPSTRPFSGMATIENYGRWLLESFGLRGTSLRALHEALDFLIPKALGALTWSEFDLSGQEAYPAQLHHRVDTSVGGYTLHPLPDTRKIADVYSKLLSPARTPRLTTTDNHMLIADLPLVSQYLESLSQACPCSQCCGEIQGHVNLGRTFCKQDEFFEFISFITVDILVLSLFRSLDLLLIKLSHERDSNNALQRAIFRLAKAKDTAPRFKAFETPYAWKLLEWARSMVGHKVSAEDEDGNTIVTSGYGQVIYPTLFDTLDIERRGYMGLTSYQGVLIYEGETYQTVTTDTGDSAQDELLELNSSCPTQVSVPLNAFPDLEVFWNVGIQDSRELSIALSVRSRTVRLSLVRMHPMDLFFALEKTLLIERCPHDGRTGINPTDRFCSHNSPLDSHQEACNSYSHVDVIPLLHTRKSGRVNNIVGRKVKLCWGKGTQIWGAARILDPKNELLHLAQLLAQPILDSSPKISALTQPRAAATPLWERIRTLLCLSFVSEASANACLPLIPYFINIRNNFAQNPNRNVDMADPLSIIETARAIANIIDALTKTIKTVCDMRQAWKVADQGWGRNIVDVADKLLGEYWNRY</sequence>
<dbReference type="Proteomes" id="UP000536711">
    <property type="component" value="Unassembled WGS sequence"/>
</dbReference>
<protein>
    <submittedName>
        <fullName evidence="1">Uncharacterized protein</fullName>
    </submittedName>
</protein>
<evidence type="ECO:0000313" key="2">
    <source>
        <dbReference type="Proteomes" id="UP000536711"/>
    </source>
</evidence>
<dbReference type="AlphaFoldDB" id="A0A8H4JEU9"/>
<proteinExistence type="predicted"/>
<keyword evidence="2" id="KW-1185">Reference proteome</keyword>
<accession>A0A8H4JEU9</accession>
<reference evidence="1 2" key="1">
    <citation type="submission" date="2020-01" db="EMBL/GenBank/DDBJ databases">
        <title>Identification and distribution of gene clusters putatively required for synthesis of sphingolipid metabolism inhibitors in phylogenetically diverse species of the filamentous fungus Fusarium.</title>
        <authorList>
            <person name="Kim H.-S."/>
            <person name="Busman M."/>
            <person name="Brown D.W."/>
            <person name="Divon H."/>
            <person name="Uhlig S."/>
            <person name="Proctor R.H."/>
        </authorList>
    </citation>
    <scope>NUCLEOTIDE SEQUENCE [LARGE SCALE GENOMIC DNA]</scope>
    <source>
        <strain evidence="1 2">NRRL 13308</strain>
    </source>
</reference>
<dbReference type="EMBL" id="JAADJF010000347">
    <property type="protein sequence ID" value="KAF4422038.1"/>
    <property type="molecule type" value="Genomic_DNA"/>
</dbReference>
<evidence type="ECO:0000313" key="1">
    <source>
        <dbReference type="EMBL" id="KAF4422038.1"/>
    </source>
</evidence>
<gene>
    <name evidence="1" type="ORF">FACUT_10836</name>
</gene>
<comment type="caution">
    <text evidence="1">The sequence shown here is derived from an EMBL/GenBank/DDBJ whole genome shotgun (WGS) entry which is preliminary data.</text>
</comment>
<dbReference type="OrthoDB" id="5311240at2759"/>